<dbReference type="Gene3D" id="2.60.120.260">
    <property type="entry name" value="Galactose-binding domain-like"/>
    <property type="match status" value="1"/>
</dbReference>
<evidence type="ECO:0000313" key="1">
    <source>
        <dbReference type="EMBL" id="KAK3602048.1"/>
    </source>
</evidence>
<dbReference type="AlphaFoldDB" id="A0AAE0T2N0"/>
<reference evidence="1" key="1">
    <citation type="journal article" date="2021" name="Genome Biol. Evol.">
        <title>A High-Quality Reference Genome for a Parasitic Bivalve with Doubly Uniparental Inheritance (Bivalvia: Unionida).</title>
        <authorList>
            <person name="Smith C.H."/>
        </authorList>
    </citation>
    <scope>NUCLEOTIDE SEQUENCE</scope>
    <source>
        <strain evidence="1">CHS0354</strain>
    </source>
</reference>
<dbReference type="EMBL" id="JAEAOA010001295">
    <property type="protein sequence ID" value="KAK3602048.1"/>
    <property type="molecule type" value="Genomic_DNA"/>
</dbReference>
<keyword evidence="2" id="KW-1185">Reference proteome</keyword>
<dbReference type="SUPFAM" id="SSF49785">
    <property type="entry name" value="Galactose-binding domain-like"/>
    <property type="match status" value="1"/>
</dbReference>
<sequence length="186" mass="21423">MKVQDGFGTLNTFCTYCQIFECPKTENTALNGRAEQKNTTNERNASLVVDGKDETYGHTEWRGPGQLRVTWWLVEISQKECIRKINIRFKADSEDRKKIPGFSLYISDLKPNGDEYRGSHCYTYTTTDLSGVPGTKFSFTNCTRQGKFVILYNKRDQTMPESDKKIYSKYPHLQLNEVEVYVDKGA</sequence>
<name>A0AAE0T2N0_9BIVA</name>
<reference evidence="1" key="3">
    <citation type="submission" date="2023-05" db="EMBL/GenBank/DDBJ databases">
        <authorList>
            <person name="Smith C.H."/>
        </authorList>
    </citation>
    <scope>NUCLEOTIDE SEQUENCE</scope>
    <source>
        <strain evidence="1">CHS0354</strain>
        <tissue evidence="1">Mantle</tissue>
    </source>
</reference>
<evidence type="ECO:0000313" key="2">
    <source>
        <dbReference type="Proteomes" id="UP001195483"/>
    </source>
</evidence>
<dbReference type="InterPro" id="IPR008979">
    <property type="entry name" value="Galactose-bd-like_sf"/>
</dbReference>
<gene>
    <name evidence="1" type="ORF">CHS0354_021142</name>
</gene>
<accession>A0AAE0T2N0</accession>
<protein>
    <submittedName>
        <fullName evidence="1">Uncharacterized protein</fullName>
    </submittedName>
</protein>
<organism evidence="1 2">
    <name type="scientific">Potamilus streckersoni</name>
    <dbReference type="NCBI Taxonomy" id="2493646"/>
    <lineage>
        <taxon>Eukaryota</taxon>
        <taxon>Metazoa</taxon>
        <taxon>Spiralia</taxon>
        <taxon>Lophotrochozoa</taxon>
        <taxon>Mollusca</taxon>
        <taxon>Bivalvia</taxon>
        <taxon>Autobranchia</taxon>
        <taxon>Heteroconchia</taxon>
        <taxon>Palaeoheterodonta</taxon>
        <taxon>Unionida</taxon>
        <taxon>Unionoidea</taxon>
        <taxon>Unionidae</taxon>
        <taxon>Ambleminae</taxon>
        <taxon>Lampsilini</taxon>
        <taxon>Potamilus</taxon>
    </lineage>
</organism>
<proteinExistence type="predicted"/>
<dbReference type="Proteomes" id="UP001195483">
    <property type="component" value="Unassembled WGS sequence"/>
</dbReference>
<comment type="caution">
    <text evidence="1">The sequence shown here is derived from an EMBL/GenBank/DDBJ whole genome shotgun (WGS) entry which is preliminary data.</text>
</comment>
<reference evidence="1" key="2">
    <citation type="journal article" date="2021" name="Genome Biol. Evol.">
        <title>Developing a high-quality reference genome for a parasitic bivalve with doubly uniparental inheritance (Bivalvia: Unionida).</title>
        <authorList>
            <person name="Smith C.H."/>
        </authorList>
    </citation>
    <scope>NUCLEOTIDE SEQUENCE</scope>
    <source>
        <strain evidence="1">CHS0354</strain>
        <tissue evidence="1">Mantle</tissue>
    </source>
</reference>